<name>A0A813FN71_POLGL</name>
<keyword evidence="3" id="KW-1185">Reference proteome</keyword>
<dbReference type="Proteomes" id="UP000654075">
    <property type="component" value="Unassembled WGS sequence"/>
</dbReference>
<proteinExistence type="predicted"/>
<sequence length="135" mass="14461">MHRGLIGIWDEFGDELLWRGTPRTQWLNAAAHRVEILRGDAAGEQCLESSSAAHLESRASRASQRRGTPRTQWLNAAAHRVKILRGDAAGEQCFSKGGGHNTRGPGCSVGPVGCRSQGSPSGSGTSSRAWRRNSA</sequence>
<organism evidence="2 3">
    <name type="scientific">Polarella glacialis</name>
    <name type="common">Dinoflagellate</name>
    <dbReference type="NCBI Taxonomy" id="89957"/>
    <lineage>
        <taxon>Eukaryota</taxon>
        <taxon>Sar</taxon>
        <taxon>Alveolata</taxon>
        <taxon>Dinophyceae</taxon>
        <taxon>Suessiales</taxon>
        <taxon>Suessiaceae</taxon>
        <taxon>Polarella</taxon>
    </lineage>
</organism>
<comment type="caution">
    <text evidence="2">The sequence shown here is derived from an EMBL/GenBank/DDBJ whole genome shotgun (WGS) entry which is preliminary data.</text>
</comment>
<dbReference type="EMBL" id="CAJNNV010025712">
    <property type="protein sequence ID" value="CAE8615805.1"/>
    <property type="molecule type" value="Genomic_DNA"/>
</dbReference>
<evidence type="ECO:0000313" key="3">
    <source>
        <dbReference type="Proteomes" id="UP000654075"/>
    </source>
</evidence>
<feature type="non-terminal residue" evidence="2">
    <location>
        <position position="1"/>
    </location>
</feature>
<evidence type="ECO:0000313" key="2">
    <source>
        <dbReference type="EMBL" id="CAE8615805.1"/>
    </source>
</evidence>
<dbReference type="AlphaFoldDB" id="A0A813FN71"/>
<feature type="region of interest" description="Disordered" evidence="1">
    <location>
        <begin position="94"/>
        <end position="135"/>
    </location>
</feature>
<accession>A0A813FN71</accession>
<evidence type="ECO:0000256" key="1">
    <source>
        <dbReference type="SAM" id="MobiDB-lite"/>
    </source>
</evidence>
<reference evidence="2" key="1">
    <citation type="submission" date="2021-02" db="EMBL/GenBank/DDBJ databases">
        <authorList>
            <person name="Dougan E. K."/>
            <person name="Rhodes N."/>
            <person name="Thang M."/>
            <person name="Chan C."/>
        </authorList>
    </citation>
    <scope>NUCLEOTIDE SEQUENCE</scope>
</reference>
<feature type="region of interest" description="Disordered" evidence="1">
    <location>
        <begin position="49"/>
        <end position="72"/>
    </location>
</feature>
<gene>
    <name evidence="2" type="ORF">PGLA1383_LOCUS33513</name>
</gene>
<feature type="compositionally biased region" description="Low complexity" evidence="1">
    <location>
        <begin position="116"/>
        <end position="127"/>
    </location>
</feature>
<protein>
    <submittedName>
        <fullName evidence="2">Uncharacterized protein</fullName>
    </submittedName>
</protein>